<dbReference type="InterPro" id="IPR043502">
    <property type="entry name" value="DNA/RNA_pol_sf"/>
</dbReference>
<dbReference type="EMBL" id="UZAU01000269">
    <property type="status" value="NOT_ANNOTATED_CDS"/>
    <property type="molecule type" value="Genomic_DNA"/>
</dbReference>
<organism evidence="1 2">
    <name type="scientific">Cannabis sativa</name>
    <name type="common">Hemp</name>
    <name type="synonym">Marijuana</name>
    <dbReference type="NCBI Taxonomy" id="3483"/>
    <lineage>
        <taxon>Eukaryota</taxon>
        <taxon>Viridiplantae</taxon>
        <taxon>Streptophyta</taxon>
        <taxon>Embryophyta</taxon>
        <taxon>Tracheophyta</taxon>
        <taxon>Spermatophyta</taxon>
        <taxon>Magnoliopsida</taxon>
        <taxon>eudicotyledons</taxon>
        <taxon>Gunneridae</taxon>
        <taxon>Pentapetalae</taxon>
        <taxon>rosids</taxon>
        <taxon>fabids</taxon>
        <taxon>Rosales</taxon>
        <taxon>Cannabaceae</taxon>
        <taxon>Cannabis</taxon>
    </lineage>
</organism>
<accession>A0A803PAS2</accession>
<dbReference type="EnsemblPlants" id="evm.model.03.873">
    <property type="protein sequence ID" value="cds.evm.model.03.873"/>
    <property type="gene ID" value="evm.TU.03.873"/>
</dbReference>
<proteinExistence type="predicted"/>
<dbReference type="Proteomes" id="UP000596661">
    <property type="component" value="Chromosome 3"/>
</dbReference>
<evidence type="ECO:0000313" key="2">
    <source>
        <dbReference type="Proteomes" id="UP000596661"/>
    </source>
</evidence>
<dbReference type="SUPFAM" id="SSF56672">
    <property type="entry name" value="DNA/RNA polymerases"/>
    <property type="match status" value="1"/>
</dbReference>
<name>A0A803PAS2_CANSA</name>
<protein>
    <recommendedName>
        <fullName evidence="3">Reverse transcriptase domain-containing protein</fullName>
    </recommendedName>
</protein>
<evidence type="ECO:0000313" key="1">
    <source>
        <dbReference type="EnsemblPlants" id="cds.evm.model.03.873"/>
    </source>
</evidence>
<dbReference type="PANTHER" id="PTHR33116">
    <property type="entry name" value="REVERSE TRANSCRIPTASE ZINC-BINDING DOMAIN-CONTAINING PROTEIN-RELATED-RELATED"/>
    <property type="match status" value="1"/>
</dbReference>
<keyword evidence="2" id="KW-1185">Reference proteome</keyword>
<dbReference type="PANTHER" id="PTHR33116:SF80">
    <property type="entry name" value="REVERSE TRANSCRIPTASE ZINC-BINDING DOMAIN-CONTAINING PROTEIN"/>
    <property type="match status" value="1"/>
</dbReference>
<reference evidence="1" key="1">
    <citation type="submission" date="2018-11" db="EMBL/GenBank/DDBJ databases">
        <authorList>
            <person name="Grassa J C."/>
        </authorList>
    </citation>
    <scope>NUCLEOTIDE SEQUENCE [LARGE SCALE GENOMIC DNA]</scope>
</reference>
<evidence type="ECO:0008006" key="3">
    <source>
        <dbReference type="Google" id="ProtNLM"/>
    </source>
</evidence>
<dbReference type="AlphaFoldDB" id="A0A803PAS2"/>
<sequence>MVELSLFSAKFVNWIMTCLKGTSYNLMMNGRLQGKFKGKKGLRQGDPISPLLFVLVMEFLTRRLLQESKEGTSQVVNHLKVALNDFSKSVPMRPTKWRMEDCGAIVDKIKKRLHSWATRHLSYAGRIQLIHTALLGLRNYWMNIFVLRQSVIKEIDKHCRLFLWGQAGNRCKVHLGSWEEVCRPKQYGGLGFREGANWNKAILAKFLWAIMKKHDVLWVKWVNVVYLKGVDIWNYKLSQYSS</sequence>
<dbReference type="Gramene" id="evm.model.03.873">
    <property type="protein sequence ID" value="cds.evm.model.03.873"/>
    <property type="gene ID" value="evm.TU.03.873"/>
</dbReference>
<reference evidence="1" key="2">
    <citation type="submission" date="2021-03" db="UniProtKB">
        <authorList>
            <consortium name="EnsemblPlants"/>
        </authorList>
    </citation>
    <scope>IDENTIFICATION</scope>
</reference>